<feature type="region of interest" description="Disordered" evidence="1">
    <location>
        <begin position="123"/>
        <end position="153"/>
    </location>
</feature>
<evidence type="ECO:0000313" key="3">
    <source>
        <dbReference type="Proteomes" id="UP000298416"/>
    </source>
</evidence>
<name>A0A8X8WEG0_SALSN</name>
<protein>
    <submittedName>
        <fullName evidence="2">Uncharacterized protein</fullName>
    </submittedName>
</protein>
<dbReference type="Proteomes" id="UP000298416">
    <property type="component" value="Unassembled WGS sequence"/>
</dbReference>
<gene>
    <name evidence="2" type="ORF">SASPL_147036</name>
</gene>
<evidence type="ECO:0000313" key="2">
    <source>
        <dbReference type="EMBL" id="KAG6392809.1"/>
    </source>
</evidence>
<feature type="compositionally biased region" description="Basic and acidic residues" evidence="1">
    <location>
        <begin position="1"/>
        <end position="22"/>
    </location>
</feature>
<dbReference type="AlphaFoldDB" id="A0A8X8WEG0"/>
<accession>A0A8X8WEG0</accession>
<sequence length="153" mass="16949">MEVGKDREEEAVSKKARADGRLNSDGYGNNIVDGRWKISKASLISAKGSKLKENLYMLKASISDDSVNVTIDDIDKAKSSESHSHDDLVDIDPNSIPQLPSTVGGNAVEAEMQLVDFVDYQQDENLENPLDIDNDDPQDVEPRRSTRARPTIY</sequence>
<comment type="caution">
    <text evidence="2">The sequence shown here is derived from an EMBL/GenBank/DDBJ whole genome shotgun (WGS) entry which is preliminary data.</text>
</comment>
<feature type="compositionally biased region" description="Basic and acidic residues" evidence="1">
    <location>
        <begin position="78"/>
        <end position="88"/>
    </location>
</feature>
<feature type="compositionally biased region" description="Acidic residues" evidence="1">
    <location>
        <begin position="123"/>
        <end position="139"/>
    </location>
</feature>
<proteinExistence type="predicted"/>
<feature type="region of interest" description="Disordered" evidence="1">
    <location>
        <begin position="1"/>
        <end position="27"/>
    </location>
</feature>
<reference evidence="2" key="2">
    <citation type="submission" date="2020-08" db="EMBL/GenBank/DDBJ databases">
        <title>Plant Genome Project.</title>
        <authorList>
            <person name="Zhang R.-G."/>
        </authorList>
    </citation>
    <scope>NUCLEOTIDE SEQUENCE</scope>
    <source>
        <strain evidence="2">Huo1</strain>
        <tissue evidence="2">Leaf</tissue>
    </source>
</reference>
<evidence type="ECO:0000256" key="1">
    <source>
        <dbReference type="SAM" id="MobiDB-lite"/>
    </source>
</evidence>
<keyword evidence="3" id="KW-1185">Reference proteome</keyword>
<dbReference type="EMBL" id="PNBA02000018">
    <property type="protein sequence ID" value="KAG6392809.1"/>
    <property type="molecule type" value="Genomic_DNA"/>
</dbReference>
<organism evidence="2">
    <name type="scientific">Salvia splendens</name>
    <name type="common">Scarlet sage</name>
    <dbReference type="NCBI Taxonomy" id="180675"/>
    <lineage>
        <taxon>Eukaryota</taxon>
        <taxon>Viridiplantae</taxon>
        <taxon>Streptophyta</taxon>
        <taxon>Embryophyta</taxon>
        <taxon>Tracheophyta</taxon>
        <taxon>Spermatophyta</taxon>
        <taxon>Magnoliopsida</taxon>
        <taxon>eudicotyledons</taxon>
        <taxon>Gunneridae</taxon>
        <taxon>Pentapetalae</taxon>
        <taxon>asterids</taxon>
        <taxon>lamiids</taxon>
        <taxon>Lamiales</taxon>
        <taxon>Lamiaceae</taxon>
        <taxon>Nepetoideae</taxon>
        <taxon>Mentheae</taxon>
        <taxon>Salviinae</taxon>
        <taxon>Salvia</taxon>
        <taxon>Salvia subgen. Calosphace</taxon>
        <taxon>core Calosphace</taxon>
    </lineage>
</organism>
<feature type="region of interest" description="Disordered" evidence="1">
    <location>
        <begin position="78"/>
        <end position="98"/>
    </location>
</feature>
<reference evidence="2" key="1">
    <citation type="submission" date="2018-01" db="EMBL/GenBank/DDBJ databases">
        <authorList>
            <person name="Mao J.F."/>
        </authorList>
    </citation>
    <scope>NUCLEOTIDE SEQUENCE</scope>
    <source>
        <strain evidence="2">Huo1</strain>
        <tissue evidence="2">Leaf</tissue>
    </source>
</reference>